<reference evidence="3 4" key="1">
    <citation type="submission" date="2021-06" db="EMBL/GenBank/DDBJ databases">
        <title>50 bacteria genomes isolated from Dapeng, Shenzhen, China.</title>
        <authorList>
            <person name="Zheng W."/>
            <person name="Yu S."/>
            <person name="Huang Y."/>
        </authorList>
    </citation>
    <scope>NUCLEOTIDE SEQUENCE [LARGE SCALE GENOMIC DNA]</scope>
    <source>
        <strain evidence="3 4">DP1N14-2</strain>
    </source>
</reference>
<dbReference type="InterPro" id="IPR008258">
    <property type="entry name" value="Transglycosylase_SLT_dom_1"/>
</dbReference>
<dbReference type="Proteomes" id="UP000766629">
    <property type="component" value="Unassembled WGS sequence"/>
</dbReference>
<comment type="caution">
    <text evidence="3">The sequence shown here is derived from an EMBL/GenBank/DDBJ whole genome shotgun (WGS) entry which is preliminary data.</text>
</comment>
<dbReference type="EMBL" id="JAHVJA010000016">
    <property type="protein sequence ID" value="MBY6141968.1"/>
    <property type="molecule type" value="Genomic_DNA"/>
</dbReference>
<evidence type="ECO:0000313" key="4">
    <source>
        <dbReference type="Proteomes" id="UP000766629"/>
    </source>
</evidence>
<protein>
    <submittedName>
        <fullName evidence="3">Lytic transglycosylase domain-containing protein</fullName>
    </submittedName>
</protein>
<proteinExistence type="inferred from homology"/>
<dbReference type="Pfam" id="PF01464">
    <property type="entry name" value="SLT"/>
    <property type="match status" value="1"/>
</dbReference>
<evidence type="ECO:0000313" key="3">
    <source>
        <dbReference type="EMBL" id="MBY6141968.1"/>
    </source>
</evidence>
<sequence length="182" mass="18839">MAENCAPGVALHILEKIVRSESAFNPFAIGVNGPDSRSYAPASAAEAAAVSRKLIAKGASIDMGLGQINSANLTWLGLTPETVFDPCRNLEASAKVLRDGYERAREAGASREDALGKALSAYNTGSFTRGFTNGYVARVLGGDGTGRRNSADRPPVTAAAADAATRWDVFGSSGTSAALVFQ</sequence>
<dbReference type="SUPFAM" id="SSF53955">
    <property type="entry name" value="Lysozyme-like"/>
    <property type="match status" value="1"/>
</dbReference>
<feature type="domain" description="Transglycosylase SLT" evidence="2">
    <location>
        <begin position="4"/>
        <end position="131"/>
    </location>
</feature>
<evidence type="ECO:0000256" key="1">
    <source>
        <dbReference type="ARBA" id="ARBA00009387"/>
    </source>
</evidence>
<comment type="similarity">
    <text evidence="1">Belongs to the virb1 family.</text>
</comment>
<organism evidence="3 4">
    <name type="scientific">Leisingera daeponensis</name>
    <dbReference type="NCBI Taxonomy" id="405746"/>
    <lineage>
        <taxon>Bacteria</taxon>
        <taxon>Pseudomonadati</taxon>
        <taxon>Pseudomonadota</taxon>
        <taxon>Alphaproteobacteria</taxon>
        <taxon>Rhodobacterales</taxon>
        <taxon>Roseobacteraceae</taxon>
        <taxon>Leisingera</taxon>
    </lineage>
</organism>
<accession>A0ABS7NL86</accession>
<keyword evidence="4" id="KW-1185">Reference proteome</keyword>
<gene>
    <name evidence="3" type="ORF">KUV26_21250</name>
</gene>
<dbReference type="CDD" id="cd16892">
    <property type="entry name" value="LT_VirB1-like"/>
    <property type="match status" value="1"/>
</dbReference>
<name>A0ABS7NL86_9RHOB</name>
<dbReference type="Gene3D" id="1.10.530.10">
    <property type="match status" value="1"/>
</dbReference>
<evidence type="ECO:0000259" key="2">
    <source>
        <dbReference type="Pfam" id="PF01464"/>
    </source>
</evidence>
<dbReference type="InterPro" id="IPR023346">
    <property type="entry name" value="Lysozyme-like_dom_sf"/>
</dbReference>